<organism evidence="2 3">
    <name type="scientific">Nocardioides furvisabuli</name>
    <dbReference type="NCBI Taxonomy" id="375542"/>
    <lineage>
        <taxon>Bacteria</taxon>
        <taxon>Bacillati</taxon>
        <taxon>Actinomycetota</taxon>
        <taxon>Actinomycetes</taxon>
        <taxon>Propionibacteriales</taxon>
        <taxon>Nocardioidaceae</taxon>
        <taxon>Nocardioides</taxon>
    </lineage>
</organism>
<accession>A0ABP5J1P5</accession>
<feature type="transmembrane region" description="Helical" evidence="1">
    <location>
        <begin position="12"/>
        <end position="29"/>
    </location>
</feature>
<dbReference type="Proteomes" id="UP001501161">
    <property type="component" value="Unassembled WGS sequence"/>
</dbReference>
<sequence length="72" mass="7896">MERTGTGPSRRTWSFVVAACWGLLGLWVMSTGRTWLGLAQVALAVAHVAAAMSPRVETWNRAPWRRSSGLRG</sequence>
<name>A0ABP5J1P5_9ACTN</name>
<evidence type="ECO:0000256" key="1">
    <source>
        <dbReference type="SAM" id="Phobius"/>
    </source>
</evidence>
<dbReference type="RefSeq" id="WP_231251729.1">
    <property type="nucleotide sequence ID" value="NZ_BAAAMQ010000011.1"/>
</dbReference>
<keyword evidence="1" id="KW-0812">Transmembrane</keyword>
<keyword evidence="3" id="KW-1185">Reference proteome</keyword>
<protein>
    <submittedName>
        <fullName evidence="2">Uncharacterized protein</fullName>
    </submittedName>
</protein>
<keyword evidence="1" id="KW-1133">Transmembrane helix</keyword>
<keyword evidence="1" id="KW-0472">Membrane</keyword>
<evidence type="ECO:0000313" key="2">
    <source>
        <dbReference type="EMBL" id="GAA2108418.1"/>
    </source>
</evidence>
<proteinExistence type="predicted"/>
<evidence type="ECO:0000313" key="3">
    <source>
        <dbReference type="Proteomes" id="UP001501161"/>
    </source>
</evidence>
<feature type="transmembrane region" description="Helical" evidence="1">
    <location>
        <begin position="35"/>
        <end position="56"/>
    </location>
</feature>
<gene>
    <name evidence="2" type="ORF">GCM10009726_22690</name>
</gene>
<comment type="caution">
    <text evidence="2">The sequence shown here is derived from an EMBL/GenBank/DDBJ whole genome shotgun (WGS) entry which is preliminary data.</text>
</comment>
<reference evidence="3" key="1">
    <citation type="journal article" date="2019" name="Int. J. Syst. Evol. Microbiol.">
        <title>The Global Catalogue of Microorganisms (GCM) 10K type strain sequencing project: providing services to taxonomists for standard genome sequencing and annotation.</title>
        <authorList>
            <consortium name="The Broad Institute Genomics Platform"/>
            <consortium name="The Broad Institute Genome Sequencing Center for Infectious Disease"/>
            <person name="Wu L."/>
            <person name="Ma J."/>
        </authorList>
    </citation>
    <scope>NUCLEOTIDE SEQUENCE [LARGE SCALE GENOMIC DNA]</scope>
    <source>
        <strain evidence="3">JCM 13813</strain>
    </source>
</reference>
<dbReference type="EMBL" id="BAAAMQ010000011">
    <property type="protein sequence ID" value="GAA2108418.1"/>
    <property type="molecule type" value="Genomic_DNA"/>
</dbReference>